<dbReference type="STRING" id="1203610.HMPREF1536_04868"/>
<dbReference type="AlphaFoldDB" id="A0A0F5IS58"/>
<protein>
    <submittedName>
        <fullName evidence="1">Uncharacterized protein</fullName>
    </submittedName>
</protein>
<keyword evidence="2" id="KW-1185">Reference proteome</keyword>
<gene>
    <name evidence="1" type="ORF">HMPREF1536_04868</name>
</gene>
<dbReference type="PATRIC" id="fig|1203610.3.peg.4967"/>
<dbReference type="Proteomes" id="UP000033035">
    <property type="component" value="Unassembled WGS sequence"/>
</dbReference>
<organism evidence="1 2">
    <name type="scientific">Parabacteroides gordonii MS-1 = DSM 23371</name>
    <dbReference type="NCBI Taxonomy" id="1203610"/>
    <lineage>
        <taxon>Bacteria</taxon>
        <taxon>Pseudomonadati</taxon>
        <taxon>Bacteroidota</taxon>
        <taxon>Bacteroidia</taxon>
        <taxon>Bacteroidales</taxon>
        <taxon>Tannerellaceae</taxon>
        <taxon>Parabacteroides</taxon>
    </lineage>
</organism>
<accession>A0A0F5IS58</accession>
<proteinExistence type="predicted"/>
<sequence>MKYPEFFAKRLFLKKVADAFTRVYESYLAGIIRRLAVSMPPRKSKCQYSNLFYEQDVINSIFFRVYAVLAELRYDKMDHSIELFYHFVYRLDRSFE</sequence>
<name>A0A0F5IS58_9BACT</name>
<evidence type="ECO:0000313" key="1">
    <source>
        <dbReference type="EMBL" id="KKB48404.1"/>
    </source>
</evidence>
<dbReference type="HOGENOM" id="CLU_2357152_0_0_10"/>
<evidence type="ECO:0000313" key="2">
    <source>
        <dbReference type="Proteomes" id="UP000033035"/>
    </source>
</evidence>
<reference evidence="1 2" key="1">
    <citation type="submission" date="2013-04" db="EMBL/GenBank/DDBJ databases">
        <title>The Genome Sequence of Parabacteroides gordonii DSM 23371.</title>
        <authorList>
            <consortium name="The Broad Institute Genomics Platform"/>
            <person name="Earl A."/>
            <person name="Ward D."/>
            <person name="Feldgarden M."/>
            <person name="Gevers D."/>
            <person name="Martens E."/>
            <person name="Sakamoto M."/>
            <person name="Benno Y."/>
            <person name="Suzuki N."/>
            <person name="Matsunaga N."/>
            <person name="Koshihara K."/>
            <person name="Seki M."/>
            <person name="Komiya H."/>
            <person name="Walker B."/>
            <person name="Young S."/>
            <person name="Zeng Q."/>
            <person name="Gargeya S."/>
            <person name="Fitzgerald M."/>
            <person name="Haas B."/>
            <person name="Abouelleil A."/>
            <person name="Allen A.W."/>
            <person name="Alvarado L."/>
            <person name="Arachchi H.M."/>
            <person name="Berlin A.M."/>
            <person name="Chapman S.B."/>
            <person name="Gainer-Dewar J."/>
            <person name="Goldberg J."/>
            <person name="Griggs A."/>
            <person name="Gujja S."/>
            <person name="Hansen M."/>
            <person name="Howarth C."/>
            <person name="Imamovic A."/>
            <person name="Ireland A."/>
            <person name="Larimer J."/>
            <person name="McCowan C."/>
            <person name="Murphy C."/>
            <person name="Pearson M."/>
            <person name="Poon T.W."/>
            <person name="Priest M."/>
            <person name="Roberts A."/>
            <person name="Saif S."/>
            <person name="Shea T."/>
            <person name="Sisk P."/>
            <person name="Sykes S."/>
            <person name="Wortman J."/>
            <person name="Nusbaum C."/>
            <person name="Birren B."/>
        </authorList>
    </citation>
    <scope>NUCLEOTIDE SEQUENCE [LARGE SCALE GENOMIC DNA]</scope>
    <source>
        <strain evidence="1 2">MS-1</strain>
    </source>
</reference>
<dbReference type="EMBL" id="AQHW01000027">
    <property type="protein sequence ID" value="KKB48404.1"/>
    <property type="molecule type" value="Genomic_DNA"/>
</dbReference>
<comment type="caution">
    <text evidence="1">The sequence shown here is derived from an EMBL/GenBank/DDBJ whole genome shotgun (WGS) entry which is preliminary data.</text>
</comment>